<comment type="pathway">
    <text evidence="2">Glycolipid biosynthesis; glycosylphosphatidylinositol-anchor biosynthesis.</text>
</comment>
<dbReference type="Pfam" id="PF13692">
    <property type="entry name" value="Glyco_trans_1_4"/>
    <property type="match status" value="1"/>
</dbReference>
<dbReference type="CDD" id="cd03796">
    <property type="entry name" value="GT4_PIG-A-like"/>
    <property type="match status" value="1"/>
</dbReference>
<dbReference type="GO" id="GO:0000506">
    <property type="term" value="C:glycosylphosphatidylinositol-N-acetylglucosaminyltransferase (GPI-GnT) complex"/>
    <property type="evidence" value="ECO:0007669"/>
    <property type="project" value="InterPro"/>
</dbReference>
<evidence type="ECO:0000256" key="6">
    <source>
        <dbReference type="ARBA" id="ARBA00022679"/>
    </source>
</evidence>
<feature type="transmembrane region" description="Helical" evidence="10">
    <location>
        <begin position="461"/>
        <end position="484"/>
    </location>
</feature>
<evidence type="ECO:0000256" key="8">
    <source>
        <dbReference type="ARBA" id="ARBA00068617"/>
    </source>
</evidence>
<dbReference type="UniPathway" id="UPA00196"/>
<sequence>MVSDFFYPNIGGVESHVYNNSQCLILRGHKVVVVTHAYGKRNGVRYLAGGLKVYYVPAPLIFGQASLPTFFCTFAIFRNIFIRERIEIVHGHQAFSTFCHEAILHARAMGLKTVFTDHSLLGFADASGILMNKLLKFTLSDVGHVICVSHTSKENTVLRAALDPRFVSAIPNAIVPEYFEPIPLNLFLTQERKKWITIVVLSRLVYRKGMDLLTVAIPRICQMHKNVRFIIGGEGPKRVDLEQMREKFTLQDRVILIGEVLASEVRSILIKGDIFLNTSLTEAFCISIVEAASCGLLVVSTKVGGIPEVLPEHMLTFAKPDENDIVEAISKTIFVAVKRKSQIESFLSNQPSTDPVKNDQTVNNHSENSTTLSSNTTLYQNNNISTTPKKQPSSINFNSKLNSFTSQIDFISPQSFHNQVKSMYSWHNIAYRTEIVYQKVINLPEPPLIERLRLYYGCGRVAGKLFCMVAVVDYLLMILFETIWPSSKIEIAPDFPTQSYKKVVFFLPFLLFSIFLINLLTQYSFPYARFYFR</sequence>
<evidence type="ECO:0000256" key="4">
    <source>
        <dbReference type="ARBA" id="ARBA00022502"/>
    </source>
</evidence>
<dbReference type="AlphaFoldDB" id="A0A1R1YDX7"/>
<keyword evidence="10" id="KW-1133">Transmembrane helix</keyword>
<dbReference type="GO" id="GO:0006506">
    <property type="term" value="P:GPI anchor biosynthetic process"/>
    <property type="evidence" value="ECO:0007669"/>
    <property type="project" value="UniProtKB-UniPathway"/>
</dbReference>
<keyword evidence="13" id="KW-1185">Reference proteome</keyword>
<dbReference type="InterPro" id="IPR013234">
    <property type="entry name" value="PIGA_GPI_anchor_biosynthesis"/>
</dbReference>
<evidence type="ECO:0000313" key="12">
    <source>
        <dbReference type="EMBL" id="OMJ25089.1"/>
    </source>
</evidence>
<gene>
    <name evidence="12" type="ORF">AYI69_g4410</name>
</gene>
<dbReference type="Gene3D" id="3.40.50.2000">
    <property type="entry name" value="Glycogen Phosphorylase B"/>
    <property type="match status" value="2"/>
</dbReference>
<evidence type="ECO:0000256" key="9">
    <source>
        <dbReference type="SAM" id="MobiDB-lite"/>
    </source>
</evidence>
<feature type="region of interest" description="Disordered" evidence="9">
    <location>
        <begin position="348"/>
        <end position="393"/>
    </location>
</feature>
<protein>
    <recommendedName>
        <fullName evidence="8">Phosphatidylinositol N-acetylglucosaminyltransferase GPI3 subunit</fullName>
        <ecNumber evidence="3">2.4.1.198</ecNumber>
    </recommendedName>
    <alternativeName>
        <fullName evidence="7">GlcNAc-PI synthesis protein</fullName>
    </alternativeName>
</protein>
<keyword evidence="10" id="KW-0812">Transmembrane</keyword>
<feature type="transmembrane region" description="Helical" evidence="10">
    <location>
        <begin position="504"/>
        <end position="525"/>
    </location>
</feature>
<feature type="compositionally biased region" description="Polar residues" evidence="9">
    <location>
        <begin position="348"/>
        <end position="362"/>
    </location>
</feature>
<dbReference type="GO" id="GO:0017176">
    <property type="term" value="F:phosphatidylinositol N-acetylglucosaminyltransferase activity"/>
    <property type="evidence" value="ECO:0007669"/>
    <property type="project" value="UniProtKB-EC"/>
</dbReference>
<evidence type="ECO:0000256" key="2">
    <source>
        <dbReference type="ARBA" id="ARBA00004687"/>
    </source>
</evidence>
<evidence type="ECO:0000256" key="5">
    <source>
        <dbReference type="ARBA" id="ARBA00022676"/>
    </source>
</evidence>
<dbReference type="PANTHER" id="PTHR45871:SF1">
    <property type="entry name" value="PHOSPHATIDYLINOSITOL N-ACETYLGLUCOSAMINYLTRANSFERASE SUBUNIT A"/>
    <property type="match status" value="1"/>
</dbReference>
<evidence type="ECO:0000256" key="7">
    <source>
        <dbReference type="ARBA" id="ARBA00032160"/>
    </source>
</evidence>
<evidence type="ECO:0000256" key="10">
    <source>
        <dbReference type="SAM" id="Phobius"/>
    </source>
</evidence>
<dbReference type="EMBL" id="LSSM01001704">
    <property type="protein sequence ID" value="OMJ25089.1"/>
    <property type="molecule type" value="Genomic_DNA"/>
</dbReference>
<evidence type="ECO:0000313" key="13">
    <source>
        <dbReference type="Proteomes" id="UP000187429"/>
    </source>
</evidence>
<accession>A0A1R1YDX7</accession>
<comment type="caution">
    <text evidence="12">The sequence shown here is derived from an EMBL/GenBank/DDBJ whole genome shotgun (WGS) entry which is preliminary data.</text>
</comment>
<organism evidence="12 13">
    <name type="scientific">Smittium culicis</name>
    <dbReference type="NCBI Taxonomy" id="133412"/>
    <lineage>
        <taxon>Eukaryota</taxon>
        <taxon>Fungi</taxon>
        <taxon>Fungi incertae sedis</taxon>
        <taxon>Zoopagomycota</taxon>
        <taxon>Kickxellomycotina</taxon>
        <taxon>Harpellomycetes</taxon>
        <taxon>Harpellales</taxon>
        <taxon>Legeriomycetaceae</taxon>
        <taxon>Smittium</taxon>
    </lineage>
</organism>
<dbReference type="EC" id="2.4.1.198" evidence="3"/>
<keyword evidence="5 12" id="KW-0328">Glycosyltransferase</keyword>
<dbReference type="SUPFAM" id="SSF53756">
    <property type="entry name" value="UDP-Glycosyltransferase/glycogen phosphorylase"/>
    <property type="match status" value="1"/>
</dbReference>
<feature type="compositionally biased region" description="Low complexity" evidence="9">
    <location>
        <begin position="363"/>
        <end position="383"/>
    </location>
</feature>
<feature type="transmembrane region" description="Helical" evidence="10">
    <location>
        <begin position="54"/>
        <end position="77"/>
    </location>
</feature>
<reference evidence="13" key="1">
    <citation type="submission" date="2017-01" db="EMBL/GenBank/DDBJ databases">
        <authorList>
            <person name="Wang Y."/>
            <person name="White M."/>
            <person name="Kvist S."/>
            <person name="Moncalvo J.-M."/>
        </authorList>
    </citation>
    <scope>NUCLEOTIDE SEQUENCE [LARGE SCALE GENOMIC DNA]</scope>
    <source>
        <strain evidence="13">ID-206-W2</strain>
    </source>
</reference>
<dbReference type="Pfam" id="PF08288">
    <property type="entry name" value="PIGA"/>
    <property type="match status" value="1"/>
</dbReference>
<evidence type="ECO:0000256" key="3">
    <source>
        <dbReference type="ARBA" id="ARBA00012420"/>
    </source>
</evidence>
<name>A0A1R1YDX7_9FUNG</name>
<evidence type="ECO:0000256" key="1">
    <source>
        <dbReference type="ARBA" id="ARBA00003265"/>
    </source>
</evidence>
<proteinExistence type="predicted"/>
<feature type="compositionally biased region" description="Polar residues" evidence="9">
    <location>
        <begin position="384"/>
        <end position="393"/>
    </location>
</feature>
<dbReference type="OrthoDB" id="734129at2759"/>
<keyword evidence="6 12" id="KW-0808">Transferase</keyword>
<comment type="function">
    <text evidence="1">Catalytic subunit in the complex catalyzing the transfer of N-acetylglucosamine from UDP-N-acetylglucosamine to phosphatidylinositol, the first step of GPI biosynthesis.</text>
</comment>
<dbReference type="PANTHER" id="PTHR45871">
    <property type="entry name" value="N-ACETYLGLUCOSAMINYL-PHOSPHATIDYLINOSITOL BIOSYNTHETIC PROTEIN"/>
    <property type="match status" value="1"/>
</dbReference>
<dbReference type="InterPro" id="IPR039507">
    <property type="entry name" value="PIG-A/GPI3"/>
</dbReference>
<keyword evidence="4" id="KW-0337">GPI-anchor biosynthesis</keyword>
<dbReference type="Proteomes" id="UP000187429">
    <property type="component" value="Unassembled WGS sequence"/>
</dbReference>
<feature type="domain" description="PIGA GPI anchor biosynthesis" evidence="11">
    <location>
        <begin position="36"/>
        <end position="125"/>
    </location>
</feature>
<evidence type="ECO:0000259" key="11">
    <source>
        <dbReference type="Pfam" id="PF08288"/>
    </source>
</evidence>
<dbReference type="FunFam" id="3.40.50.2000:FF:000026">
    <property type="entry name" value="Phosphatidylinositol N-acetylglucosaminyltransferase subunit A"/>
    <property type="match status" value="1"/>
</dbReference>
<keyword evidence="10" id="KW-0472">Membrane</keyword>